<sequence>ELFSMISIIGWPKQMGLRGGIATRQPDAVFLPTRCVRRRGGFTCSLWSSRDNSERERKDPASWRSIEDLRLYLERPQGPPGFISFLLTWISQNAFGAGTKPGGLAALYRSLLRMTPTPAARCSARHRSDRVDVTTEVLVRAQGSPLARILLISPDVLAVMASKVPSLLAMSADEAVGRLTGLKMLLPSCDISHLVATEPRLYLEAPREEVEEQLRCSLLLLHKFSLPHSFVEAMITQDPALPWVLTETGLVELRKLWPPDLVDVQVLLDSDPRELALALRAVSTRLQ</sequence>
<dbReference type="EMBL" id="BSDZ01000010">
    <property type="protein sequence ID" value="GLI61696.1"/>
    <property type="molecule type" value="Genomic_DNA"/>
</dbReference>
<gene>
    <name evidence="1" type="ORF">VaNZ11_004174</name>
</gene>
<feature type="non-terminal residue" evidence="1">
    <location>
        <position position="1"/>
    </location>
</feature>
<accession>A0ABQ5RVP2</accession>
<evidence type="ECO:0000313" key="1">
    <source>
        <dbReference type="EMBL" id="GLI61696.1"/>
    </source>
</evidence>
<name>A0ABQ5RVP2_9CHLO</name>
<organism evidence="1 2">
    <name type="scientific">Volvox africanus</name>
    <dbReference type="NCBI Taxonomy" id="51714"/>
    <lineage>
        <taxon>Eukaryota</taxon>
        <taxon>Viridiplantae</taxon>
        <taxon>Chlorophyta</taxon>
        <taxon>core chlorophytes</taxon>
        <taxon>Chlorophyceae</taxon>
        <taxon>CS clade</taxon>
        <taxon>Chlamydomonadales</taxon>
        <taxon>Volvocaceae</taxon>
        <taxon>Volvox</taxon>
    </lineage>
</organism>
<dbReference type="Proteomes" id="UP001165090">
    <property type="component" value="Unassembled WGS sequence"/>
</dbReference>
<evidence type="ECO:0000313" key="2">
    <source>
        <dbReference type="Proteomes" id="UP001165090"/>
    </source>
</evidence>
<proteinExistence type="predicted"/>
<keyword evidence="2" id="KW-1185">Reference proteome</keyword>
<reference evidence="1 2" key="1">
    <citation type="journal article" date="2023" name="IScience">
        <title>Expanded male sex-determining region conserved during the evolution of homothallism in the green alga Volvox.</title>
        <authorList>
            <person name="Yamamoto K."/>
            <person name="Matsuzaki R."/>
            <person name="Mahakham W."/>
            <person name="Heman W."/>
            <person name="Sekimoto H."/>
            <person name="Kawachi M."/>
            <person name="Minakuchi Y."/>
            <person name="Toyoda A."/>
            <person name="Nozaki H."/>
        </authorList>
    </citation>
    <scope>NUCLEOTIDE SEQUENCE [LARGE SCALE GENOMIC DNA]</scope>
    <source>
        <strain evidence="1 2">NIES-4468</strain>
    </source>
</reference>
<protein>
    <submittedName>
        <fullName evidence="1">Uncharacterized protein</fullName>
    </submittedName>
</protein>
<comment type="caution">
    <text evidence="1">The sequence shown here is derived from an EMBL/GenBank/DDBJ whole genome shotgun (WGS) entry which is preliminary data.</text>
</comment>